<accession>A0A381TII9</accession>
<reference evidence="2" key="1">
    <citation type="submission" date="2018-05" db="EMBL/GenBank/DDBJ databases">
        <authorList>
            <person name="Lanie J.A."/>
            <person name="Ng W.-L."/>
            <person name="Kazmierczak K.M."/>
            <person name="Andrzejewski T.M."/>
            <person name="Davidsen T.M."/>
            <person name="Wayne K.J."/>
            <person name="Tettelin H."/>
            <person name="Glass J.I."/>
            <person name="Rusch D."/>
            <person name="Podicherti R."/>
            <person name="Tsui H.-C.T."/>
            <person name="Winkler M.E."/>
        </authorList>
    </citation>
    <scope>NUCLEOTIDE SEQUENCE</scope>
</reference>
<feature type="compositionally biased region" description="Polar residues" evidence="1">
    <location>
        <begin position="51"/>
        <end position="65"/>
    </location>
</feature>
<proteinExistence type="predicted"/>
<dbReference type="AlphaFoldDB" id="A0A381TII9"/>
<dbReference type="EMBL" id="UINC01004576">
    <property type="protein sequence ID" value="SVA15348.1"/>
    <property type="molecule type" value="Genomic_DNA"/>
</dbReference>
<name>A0A381TII9_9ZZZZ</name>
<feature type="region of interest" description="Disordered" evidence="1">
    <location>
        <begin position="1"/>
        <end position="73"/>
    </location>
</feature>
<protein>
    <submittedName>
        <fullName evidence="2">Uncharacterized protein</fullName>
    </submittedName>
</protein>
<sequence length="73" mass="7443">MSPGLHANSAAEVGPRFLTVSRRRPGSQPATDIGTASHTSWPKPVGGCGSETITNCPGSGCSSQPLRGVSHNE</sequence>
<organism evidence="2">
    <name type="scientific">marine metagenome</name>
    <dbReference type="NCBI Taxonomy" id="408172"/>
    <lineage>
        <taxon>unclassified sequences</taxon>
        <taxon>metagenomes</taxon>
        <taxon>ecological metagenomes</taxon>
    </lineage>
</organism>
<gene>
    <name evidence="2" type="ORF">METZ01_LOCUS68202</name>
</gene>
<evidence type="ECO:0000256" key="1">
    <source>
        <dbReference type="SAM" id="MobiDB-lite"/>
    </source>
</evidence>
<evidence type="ECO:0000313" key="2">
    <source>
        <dbReference type="EMBL" id="SVA15348.1"/>
    </source>
</evidence>
<feature type="compositionally biased region" description="Polar residues" evidence="1">
    <location>
        <begin position="28"/>
        <end position="40"/>
    </location>
</feature>